<gene>
    <name evidence="2" type="ORF">QWY31_14525</name>
</gene>
<name>A0ABT8F8A5_9BACT</name>
<reference evidence="2" key="1">
    <citation type="submission" date="2023-06" db="EMBL/GenBank/DDBJ databases">
        <title>Cytophagales bacterium Strain LB-30, isolated from soil.</title>
        <authorList>
            <person name="Liu B."/>
        </authorList>
    </citation>
    <scope>NUCLEOTIDE SEQUENCE</scope>
    <source>
        <strain evidence="2">LB-30</strain>
    </source>
</reference>
<evidence type="ECO:0000313" key="2">
    <source>
        <dbReference type="EMBL" id="MDN4166723.1"/>
    </source>
</evidence>
<proteinExistence type="predicted"/>
<comment type="caution">
    <text evidence="2">The sequence shown here is derived from an EMBL/GenBank/DDBJ whole genome shotgun (WGS) entry which is preliminary data.</text>
</comment>
<keyword evidence="3" id="KW-1185">Reference proteome</keyword>
<keyword evidence="1" id="KW-0472">Membrane</keyword>
<keyword evidence="1" id="KW-1133">Transmembrane helix</keyword>
<protein>
    <submittedName>
        <fullName evidence="2">Uncharacterized protein</fullName>
    </submittedName>
</protein>
<accession>A0ABT8F8A5</accession>
<dbReference type="EMBL" id="JAUHJS010000008">
    <property type="protein sequence ID" value="MDN4166723.1"/>
    <property type="molecule type" value="Genomic_DNA"/>
</dbReference>
<keyword evidence="1" id="KW-0812">Transmembrane</keyword>
<evidence type="ECO:0000256" key="1">
    <source>
        <dbReference type="SAM" id="Phobius"/>
    </source>
</evidence>
<organism evidence="2 3">
    <name type="scientific">Shiella aurantiaca</name>
    <dbReference type="NCBI Taxonomy" id="3058365"/>
    <lineage>
        <taxon>Bacteria</taxon>
        <taxon>Pseudomonadati</taxon>
        <taxon>Bacteroidota</taxon>
        <taxon>Cytophagia</taxon>
        <taxon>Cytophagales</taxon>
        <taxon>Shiellaceae</taxon>
        <taxon>Shiella</taxon>
    </lineage>
</organism>
<feature type="transmembrane region" description="Helical" evidence="1">
    <location>
        <begin position="27"/>
        <end position="48"/>
    </location>
</feature>
<evidence type="ECO:0000313" key="3">
    <source>
        <dbReference type="Proteomes" id="UP001168552"/>
    </source>
</evidence>
<sequence length="86" mass="9809">MLVGFIIMVILLLLISAYSSGPRMSPFRYAVMISCLALLGVQGAWLFYDINVESMYVLIGVAAMIAINLIIYGLQFLYLWRRDRQK</sequence>
<dbReference type="Proteomes" id="UP001168552">
    <property type="component" value="Unassembled WGS sequence"/>
</dbReference>
<feature type="transmembrane region" description="Helical" evidence="1">
    <location>
        <begin position="55"/>
        <end position="80"/>
    </location>
</feature>